<dbReference type="RefSeq" id="WP_162139172.1">
    <property type="nucleotide sequence ID" value="NZ_BAOJ01000035.1"/>
</dbReference>
<dbReference type="PRINTS" id="PR01171">
    <property type="entry name" value="BCTLIPOCALIN"/>
</dbReference>
<keyword evidence="1" id="KW-0732">Signal</keyword>
<proteinExistence type="predicted"/>
<organism evidence="3 4">
    <name type="scientific">Vibrio sagamiensis NBRC 104589</name>
    <dbReference type="NCBI Taxonomy" id="1219064"/>
    <lineage>
        <taxon>Bacteria</taxon>
        <taxon>Pseudomonadati</taxon>
        <taxon>Pseudomonadota</taxon>
        <taxon>Gammaproteobacteria</taxon>
        <taxon>Vibrionales</taxon>
        <taxon>Vibrionaceae</taxon>
        <taxon>Vibrio</taxon>
    </lineage>
</organism>
<evidence type="ECO:0000256" key="1">
    <source>
        <dbReference type="SAM" id="SignalP"/>
    </source>
</evidence>
<comment type="caution">
    <text evidence="3">The sequence shown here is derived from an EMBL/GenBank/DDBJ whole genome shotgun (WGS) entry which is preliminary data.</text>
</comment>
<dbReference type="PROSITE" id="PS00213">
    <property type="entry name" value="LIPOCALIN"/>
    <property type="match status" value="1"/>
</dbReference>
<dbReference type="Proteomes" id="UP000321922">
    <property type="component" value="Unassembled WGS sequence"/>
</dbReference>
<dbReference type="Gene3D" id="2.40.128.20">
    <property type="match status" value="1"/>
</dbReference>
<dbReference type="PANTHER" id="PTHR10612:SF34">
    <property type="entry name" value="APOLIPOPROTEIN D"/>
    <property type="match status" value="1"/>
</dbReference>
<dbReference type="PANTHER" id="PTHR10612">
    <property type="entry name" value="APOLIPOPROTEIN D"/>
    <property type="match status" value="1"/>
</dbReference>
<dbReference type="GO" id="GO:0006950">
    <property type="term" value="P:response to stress"/>
    <property type="evidence" value="ECO:0007669"/>
    <property type="project" value="UniProtKB-ARBA"/>
</dbReference>
<reference evidence="3 4" key="1">
    <citation type="submission" date="2019-07" db="EMBL/GenBank/DDBJ databases">
        <title>Whole genome shotgun sequence of Vibrio sagamiensis NBRC 104589.</title>
        <authorList>
            <person name="Hosoyama A."/>
            <person name="Uohara A."/>
            <person name="Ohji S."/>
            <person name="Ichikawa N."/>
        </authorList>
    </citation>
    <scope>NUCLEOTIDE SEQUENCE [LARGE SCALE GENOMIC DNA]</scope>
    <source>
        <strain evidence="3 4">NBRC 104589</strain>
    </source>
</reference>
<dbReference type="InterPro" id="IPR012674">
    <property type="entry name" value="Calycin"/>
</dbReference>
<dbReference type="InterPro" id="IPR047202">
    <property type="entry name" value="Lipocalin_Blc-like_dom"/>
</dbReference>
<gene>
    <name evidence="3" type="ORF">VSA01S_13850</name>
</gene>
<accession>A0A511QD93</accession>
<evidence type="ECO:0000313" key="3">
    <source>
        <dbReference type="EMBL" id="GEM75273.1"/>
    </source>
</evidence>
<feature type="domain" description="Lipocalin/cytosolic fatty-acid binding" evidence="2">
    <location>
        <begin position="133"/>
        <end position="270"/>
    </location>
</feature>
<evidence type="ECO:0000259" key="2">
    <source>
        <dbReference type="Pfam" id="PF08212"/>
    </source>
</evidence>
<dbReference type="CDD" id="cd19438">
    <property type="entry name" value="lipocalin_Blc-like"/>
    <property type="match status" value="1"/>
</dbReference>
<feature type="signal peptide" evidence="1">
    <location>
        <begin position="1"/>
        <end position="20"/>
    </location>
</feature>
<dbReference type="AlphaFoldDB" id="A0A511QD93"/>
<feature type="chain" id="PRO_5021707156" description="Lipocalin/cytosolic fatty-acid binding domain-containing protein" evidence="1">
    <location>
        <begin position="21"/>
        <end position="274"/>
    </location>
</feature>
<dbReference type="InterPro" id="IPR002446">
    <property type="entry name" value="Lipocalin_bac"/>
</dbReference>
<dbReference type="Pfam" id="PF08212">
    <property type="entry name" value="Lipocalin_2"/>
    <property type="match status" value="1"/>
</dbReference>
<dbReference type="EMBL" id="BJXJ01000011">
    <property type="protein sequence ID" value="GEM75273.1"/>
    <property type="molecule type" value="Genomic_DNA"/>
</dbReference>
<evidence type="ECO:0000313" key="4">
    <source>
        <dbReference type="Proteomes" id="UP000321922"/>
    </source>
</evidence>
<dbReference type="InterPro" id="IPR022272">
    <property type="entry name" value="Lipocalin_CS"/>
</dbReference>
<dbReference type="SUPFAM" id="SSF50814">
    <property type="entry name" value="Lipocalins"/>
    <property type="match status" value="1"/>
</dbReference>
<name>A0A511QD93_9VIBR</name>
<dbReference type="InterPro" id="IPR000566">
    <property type="entry name" value="Lipocln_cytosolic_FA-bd_dom"/>
</dbReference>
<protein>
    <recommendedName>
        <fullName evidence="2">Lipocalin/cytosolic fatty-acid binding domain-containing protein</fullName>
    </recommendedName>
</protein>
<keyword evidence="4" id="KW-1185">Reference proteome</keyword>
<sequence>MKHRVMFGLLLSGSTLAVHANNSLNIPYSTPEQVQSEYELVNQVPEKMAQEGYKKQQCQFKTIEEEQRPETNLEINLHSKVQCLYSRTEGDSASRLAFWSLEIHHNSNTGLYNAGREYTEYSSYNVVEPITSFDVNQYLGSWFEIARIENTFERGLSKGTASYVLKEDGTVEVTNKGWNIKTGQWQEAKGTAYLADEPNVGYLRVAFFWPFYGDYRIFHLESDYSVALVSGSTTDYFWLLSRTPTLSQERIDYYLDLAEQNGIKRSSIVIQEQN</sequence>